<dbReference type="InterPro" id="IPR001802">
    <property type="entry name" value="MerP/CopZ"/>
</dbReference>
<dbReference type="InterPro" id="IPR006121">
    <property type="entry name" value="HMA_dom"/>
</dbReference>
<evidence type="ECO:0000259" key="2">
    <source>
        <dbReference type="PROSITE" id="PS50846"/>
    </source>
</evidence>
<evidence type="ECO:0000313" key="3">
    <source>
        <dbReference type="EMBL" id="ADV45577.1"/>
    </source>
</evidence>
<keyword evidence="4" id="KW-1185">Reference proteome</keyword>
<keyword evidence="1" id="KW-0479">Metal-binding</keyword>
<dbReference type="PROSITE" id="PS50846">
    <property type="entry name" value="HMA_2"/>
    <property type="match status" value="1"/>
</dbReference>
<dbReference type="PRINTS" id="PR00946">
    <property type="entry name" value="HGSCAVENGER"/>
</dbReference>
<dbReference type="InterPro" id="IPR036163">
    <property type="entry name" value="HMA_dom_sf"/>
</dbReference>
<accession>E6WZJ7</accession>
<dbReference type="EMBL" id="CP002452">
    <property type="protein sequence ID" value="ADV45577.1"/>
    <property type="molecule type" value="Genomic_DNA"/>
</dbReference>
<dbReference type="GO" id="GO:0046872">
    <property type="term" value="F:metal ion binding"/>
    <property type="evidence" value="ECO:0007669"/>
    <property type="project" value="UniProtKB-KW"/>
</dbReference>
<dbReference type="SUPFAM" id="SSF55008">
    <property type="entry name" value="HMA, heavy metal-associated domain"/>
    <property type="match status" value="1"/>
</dbReference>
<reference evidence="3 4" key="1">
    <citation type="journal article" date="2011" name="Stand. Genomic Sci.">
        <title>Complete genome sequence of Nitratifractor salsuginis type strain (E9I37-1).</title>
        <authorList>
            <person name="Anderson I."/>
            <person name="Sikorski J."/>
            <person name="Zeytun A."/>
            <person name="Nolan M."/>
            <person name="Lapidus A."/>
            <person name="Lucas S."/>
            <person name="Hammon N."/>
            <person name="Deshpande S."/>
            <person name="Cheng J.F."/>
            <person name="Tapia R."/>
            <person name="Han C."/>
            <person name="Goodwin L."/>
            <person name="Pitluck S."/>
            <person name="Liolios K."/>
            <person name="Pagani I."/>
            <person name="Ivanova N."/>
            <person name="Huntemann M."/>
            <person name="Mavromatis K."/>
            <person name="Ovchinikova G."/>
            <person name="Pati A."/>
            <person name="Chen A."/>
            <person name="Palaniappan K."/>
            <person name="Land M."/>
            <person name="Hauser L."/>
            <person name="Brambilla E.M."/>
            <person name="Ngatchou-Djao O.D."/>
            <person name="Rohde M."/>
            <person name="Tindall B.J."/>
            <person name="Goker M."/>
            <person name="Detter J.C."/>
            <person name="Woyke T."/>
            <person name="Bristow J."/>
            <person name="Eisen J.A."/>
            <person name="Markowitz V."/>
            <person name="Hugenholtz P."/>
            <person name="Klenk H.P."/>
            <person name="Kyrpides N.C."/>
        </authorList>
    </citation>
    <scope>NUCLEOTIDE SEQUENCE [LARGE SCALE GENOMIC DNA]</scope>
    <source>
        <strain evidence="4">DSM 16511 / JCM 12458 / E9I37-1</strain>
    </source>
</reference>
<sequence>MKKILLSAVLLAGILQADKIAVIEVEGMTCPLCTVAIKRSLKKTEGVYKAKVKLNTRKATVRFRDDLNTSRLLQAIEKAGYKGKILSVSPAEPQP</sequence>
<feature type="domain" description="HMA" evidence="2">
    <location>
        <begin position="19"/>
        <end position="84"/>
    </location>
</feature>
<dbReference type="Gene3D" id="3.30.70.100">
    <property type="match status" value="1"/>
</dbReference>
<evidence type="ECO:0000313" key="4">
    <source>
        <dbReference type="Proteomes" id="UP000008633"/>
    </source>
</evidence>
<dbReference type="Pfam" id="PF00403">
    <property type="entry name" value="HMA"/>
    <property type="match status" value="1"/>
</dbReference>
<gene>
    <name evidence="3" type="ordered locus">Nitsa_0306</name>
</gene>
<name>E6WZJ7_NITSE</name>
<dbReference type="PANTHER" id="PTHR46594:SF4">
    <property type="entry name" value="P-TYPE CATION-TRANSPORTING ATPASE"/>
    <property type="match status" value="1"/>
</dbReference>
<dbReference type="PANTHER" id="PTHR46594">
    <property type="entry name" value="P-TYPE CATION-TRANSPORTING ATPASE"/>
    <property type="match status" value="1"/>
</dbReference>
<reference evidence="4" key="2">
    <citation type="submission" date="2011-01" db="EMBL/GenBank/DDBJ databases">
        <title>The complete genome of Nitratifractor salsuginis DSM 16511.</title>
        <authorList>
            <consortium name="US DOE Joint Genome Institute (JGI-PGF)"/>
            <person name="Lucas S."/>
            <person name="Copeland A."/>
            <person name="Lapidus A."/>
            <person name="Bruce D."/>
            <person name="Goodwin L."/>
            <person name="Pitluck S."/>
            <person name="Kyrpides N."/>
            <person name="Mavromatis K."/>
            <person name="Ivanova N."/>
            <person name="Mikhailova N."/>
            <person name="Zeytun A."/>
            <person name="Detter J.C."/>
            <person name="Tapia R."/>
            <person name="Han C."/>
            <person name="Land M."/>
            <person name="Hauser L."/>
            <person name="Markowitz V."/>
            <person name="Cheng J.-F."/>
            <person name="Hugenholtz P."/>
            <person name="Woyke T."/>
            <person name="Wu D."/>
            <person name="Tindall B."/>
            <person name="Schuetze A."/>
            <person name="Brambilla E."/>
            <person name="Klenk H.-P."/>
            <person name="Eisen J.A."/>
        </authorList>
    </citation>
    <scope>NUCLEOTIDE SEQUENCE [LARGE SCALE GENOMIC DNA]</scope>
    <source>
        <strain evidence="4">DSM 16511 / JCM 12458 / E9I37-1</strain>
    </source>
</reference>
<dbReference type="Proteomes" id="UP000008633">
    <property type="component" value="Chromosome"/>
</dbReference>
<organism evidence="3 4">
    <name type="scientific">Nitratifractor salsuginis (strain DSM 16511 / JCM 12458 / E9I37-1)</name>
    <dbReference type="NCBI Taxonomy" id="749222"/>
    <lineage>
        <taxon>Bacteria</taxon>
        <taxon>Pseudomonadati</taxon>
        <taxon>Campylobacterota</taxon>
        <taxon>Epsilonproteobacteria</taxon>
        <taxon>Campylobacterales</taxon>
        <taxon>Sulfurovaceae</taxon>
        <taxon>Nitratifractor</taxon>
    </lineage>
</organism>
<dbReference type="CDD" id="cd00371">
    <property type="entry name" value="HMA"/>
    <property type="match status" value="1"/>
</dbReference>
<dbReference type="RefSeq" id="WP_013553274.1">
    <property type="nucleotide sequence ID" value="NC_014935.1"/>
</dbReference>
<dbReference type="eggNOG" id="COG2608">
    <property type="taxonomic scope" value="Bacteria"/>
</dbReference>
<dbReference type="FunFam" id="3.30.70.100:FF:000001">
    <property type="entry name" value="ATPase copper transporting beta"/>
    <property type="match status" value="1"/>
</dbReference>
<dbReference type="OrthoDB" id="5349068at2"/>
<dbReference type="KEGG" id="nsa:Nitsa_0306"/>
<dbReference type="AlphaFoldDB" id="E6WZJ7"/>
<evidence type="ECO:0000256" key="1">
    <source>
        <dbReference type="ARBA" id="ARBA00022723"/>
    </source>
</evidence>
<dbReference type="STRING" id="749222.Nitsa_0306"/>
<proteinExistence type="predicted"/>
<protein>
    <submittedName>
        <fullName evidence="3">Heavy metal transport/detoxification protein</fullName>
    </submittedName>
</protein>
<dbReference type="HOGENOM" id="CLU_134973_2_2_7"/>